<comment type="caution">
    <text evidence="2">The sequence shown here is derived from an EMBL/GenBank/DDBJ whole genome shotgun (WGS) entry which is preliminary data.</text>
</comment>
<proteinExistence type="predicted"/>
<dbReference type="Proteomes" id="UP001516400">
    <property type="component" value="Unassembled WGS sequence"/>
</dbReference>
<feature type="region of interest" description="Disordered" evidence="1">
    <location>
        <begin position="1"/>
        <end position="66"/>
    </location>
</feature>
<accession>A0ABD2MZS6</accession>
<name>A0ABD2MZS6_9CUCU</name>
<dbReference type="AlphaFoldDB" id="A0ABD2MZS6"/>
<feature type="compositionally biased region" description="Polar residues" evidence="1">
    <location>
        <begin position="14"/>
        <end position="24"/>
    </location>
</feature>
<dbReference type="EMBL" id="JABFTP020000042">
    <property type="protein sequence ID" value="KAL3271965.1"/>
    <property type="molecule type" value="Genomic_DNA"/>
</dbReference>
<keyword evidence="3" id="KW-1185">Reference proteome</keyword>
<organism evidence="2 3">
    <name type="scientific">Cryptolaemus montrouzieri</name>
    <dbReference type="NCBI Taxonomy" id="559131"/>
    <lineage>
        <taxon>Eukaryota</taxon>
        <taxon>Metazoa</taxon>
        <taxon>Ecdysozoa</taxon>
        <taxon>Arthropoda</taxon>
        <taxon>Hexapoda</taxon>
        <taxon>Insecta</taxon>
        <taxon>Pterygota</taxon>
        <taxon>Neoptera</taxon>
        <taxon>Endopterygota</taxon>
        <taxon>Coleoptera</taxon>
        <taxon>Polyphaga</taxon>
        <taxon>Cucujiformia</taxon>
        <taxon>Coccinelloidea</taxon>
        <taxon>Coccinellidae</taxon>
        <taxon>Scymninae</taxon>
        <taxon>Scymnini</taxon>
        <taxon>Cryptolaemus</taxon>
    </lineage>
</organism>
<evidence type="ECO:0000256" key="1">
    <source>
        <dbReference type="SAM" id="MobiDB-lite"/>
    </source>
</evidence>
<evidence type="ECO:0000313" key="2">
    <source>
        <dbReference type="EMBL" id="KAL3271965.1"/>
    </source>
</evidence>
<feature type="compositionally biased region" description="Polar residues" evidence="1">
    <location>
        <begin position="34"/>
        <end position="50"/>
    </location>
</feature>
<evidence type="ECO:0000313" key="3">
    <source>
        <dbReference type="Proteomes" id="UP001516400"/>
    </source>
</evidence>
<gene>
    <name evidence="2" type="ORF">HHI36_022434</name>
</gene>
<sequence>MLARKSGVADKSEFSGSLGNSGKINLSYHKPSRAPSTVKSQKSTADQSIVNDPKIGQVEPKKNPIFMGNGDSSATFSATDVKENNVVTYLTNKFPNNNFNWKCFPKWRIQEVLLLKLTQIRHF</sequence>
<reference evidence="2 3" key="1">
    <citation type="journal article" date="2021" name="BMC Biol.">
        <title>Horizontally acquired antibacterial genes associated with adaptive radiation of ladybird beetles.</title>
        <authorList>
            <person name="Li H.S."/>
            <person name="Tang X.F."/>
            <person name="Huang Y.H."/>
            <person name="Xu Z.Y."/>
            <person name="Chen M.L."/>
            <person name="Du X.Y."/>
            <person name="Qiu B.Y."/>
            <person name="Chen P.T."/>
            <person name="Zhang W."/>
            <person name="Slipinski A."/>
            <person name="Escalona H.E."/>
            <person name="Waterhouse R.M."/>
            <person name="Zwick A."/>
            <person name="Pang H."/>
        </authorList>
    </citation>
    <scope>NUCLEOTIDE SEQUENCE [LARGE SCALE GENOMIC DNA]</scope>
    <source>
        <strain evidence="2">SYSU2018</strain>
    </source>
</reference>
<protein>
    <submittedName>
        <fullName evidence="2">Uncharacterized protein</fullName>
    </submittedName>
</protein>